<evidence type="ECO:0000256" key="7">
    <source>
        <dbReference type="RuleBase" id="RU363032"/>
    </source>
</evidence>
<dbReference type="PANTHER" id="PTHR43163">
    <property type="entry name" value="DIPEPTIDE TRANSPORT SYSTEM PERMEASE PROTEIN DPPB-RELATED"/>
    <property type="match status" value="1"/>
</dbReference>
<evidence type="ECO:0000256" key="1">
    <source>
        <dbReference type="ARBA" id="ARBA00004651"/>
    </source>
</evidence>
<dbReference type="GO" id="GO:0005886">
    <property type="term" value="C:plasma membrane"/>
    <property type="evidence" value="ECO:0007669"/>
    <property type="project" value="UniProtKB-SubCell"/>
</dbReference>
<keyword evidence="5 7" id="KW-1133">Transmembrane helix</keyword>
<feature type="domain" description="ABC transmembrane type-1" evidence="8">
    <location>
        <begin position="96"/>
        <end position="297"/>
    </location>
</feature>
<dbReference type="EMBL" id="DVMR01000039">
    <property type="protein sequence ID" value="HIU43577.1"/>
    <property type="molecule type" value="Genomic_DNA"/>
</dbReference>
<dbReference type="PANTHER" id="PTHR43163:SF6">
    <property type="entry name" value="DIPEPTIDE TRANSPORT SYSTEM PERMEASE PROTEIN DPPB-RELATED"/>
    <property type="match status" value="1"/>
</dbReference>
<keyword evidence="4 7" id="KW-0812">Transmembrane</keyword>
<dbReference type="Proteomes" id="UP000824073">
    <property type="component" value="Unassembled WGS sequence"/>
</dbReference>
<dbReference type="CDD" id="cd06261">
    <property type="entry name" value="TM_PBP2"/>
    <property type="match status" value="1"/>
</dbReference>
<keyword evidence="2 7" id="KW-0813">Transport</keyword>
<evidence type="ECO:0000313" key="10">
    <source>
        <dbReference type="Proteomes" id="UP000824073"/>
    </source>
</evidence>
<dbReference type="AlphaFoldDB" id="A0A9D1IUG6"/>
<feature type="transmembrane region" description="Helical" evidence="7">
    <location>
        <begin position="9"/>
        <end position="30"/>
    </location>
</feature>
<dbReference type="Pfam" id="PF00528">
    <property type="entry name" value="BPD_transp_1"/>
    <property type="match status" value="1"/>
</dbReference>
<dbReference type="InterPro" id="IPR045621">
    <property type="entry name" value="BPD_transp_1_N"/>
</dbReference>
<feature type="transmembrane region" description="Helical" evidence="7">
    <location>
        <begin position="232"/>
        <end position="254"/>
    </location>
</feature>
<dbReference type="Gene3D" id="1.10.3720.10">
    <property type="entry name" value="MetI-like"/>
    <property type="match status" value="1"/>
</dbReference>
<keyword evidence="6 7" id="KW-0472">Membrane</keyword>
<feature type="transmembrane region" description="Helical" evidence="7">
    <location>
        <begin position="135"/>
        <end position="158"/>
    </location>
</feature>
<dbReference type="SUPFAM" id="SSF161098">
    <property type="entry name" value="MetI-like"/>
    <property type="match status" value="1"/>
</dbReference>
<evidence type="ECO:0000256" key="4">
    <source>
        <dbReference type="ARBA" id="ARBA00022692"/>
    </source>
</evidence>
<accession>A0A9D1IUG6</accession>
<evidence type="ECO:0000256" key="6">
    <source>
        <dbReference type="ARBA" id="ARBA00023136"/>
    </source>
</evidence>
<evidence type="ECO:0000313" key="9">
    <source>
        <dbReference type="EMBL" id="HIU43577.1"/>
    </source>
</evidence>
<sequence>MYRYVIKRLLLMIPVVLGVSFVIFSILAMVPGDPASMILGAGVTQEEVDQLNHELGYDRPFLVRYFSYLYDAIFHFDFGTSYATRQEVFPEVMAKAPISFAIAMNAIIFAGVVGIPIGVLSAVKQYSLLDTIPTFIALFLAAAPAFWVGMLLMILFSLKLGWLPTGGVETWKGYVLPMLALGLMYAAQQLRFTRSSMLETIRQDYIRTARAKGAAERTVIWKHAMKNALMPVITIIGVNFGGLLGGAIVTETLFSIPGLGTYIVNGIKQKDVPVVMAGTMCLAVMFAGIMLCVDLLYAFVDPRIKAKYSGRRG</sequence>
<feature type="transmembrane region" description="Helical" evidence="7">
    <location>
        <begin position="274"/>
        <end position="300"/>
    </location>
</feature>
<comment type="subcellular location">
    <subcellularLocation>
        <location evidence="1 7">Cell membrane</location>
        <topology evidence="1 7">Multi-pass membrane protein</topology>
    </subcellularLocation>
</comment>
<evidence type="ECO:0000259" key="8">
    <source>
        <dbReference type="PROSITE" id="PS50928"/>
    </source>
</evidence>
<dbReference type="InterPro" id="IPR035906">
    <property type="entry name" value="MetI-like_sf"/>
</dbReference>
<name>A0A9D1IUG6_9CLOT</name>
<evidence type="ECO:0000256" key="5">
    <source>
        <dbReference type="ARBA" id="ARBA00022989"/>
    </source>
</evidence>
<feature type="transmembrane region" description="Helical" evidence="7">
    <location>
        <begin position="98"/>
        <end position="123"/>
    </location>
</feature>
<comment type="similarity">
    <text evidence="7">Belongs to the binding-protein-dependent transport system permease family.</text>
</comment>
<gene>
    <name evidence="9" type="ORF">IAB67_04685</name>
</gene>
<dbReference type="InterPro" id="IPR000515">
    <property type="entry name" value="MetI-like"/>
</dbReference>
<dbReference type="GO" id="GO:0055085">
    <property type="term" value="P:transmembrane transport"/>
    <property type="evidence" value="ECO:0007669"/>
    <property type="project" value="InterPro"/>
</dbReference>
<reference evidence="9" key="1">
    <citation type="submission" date="2020-10" db="EMBL/GenBank/DDBJ databases">
        <authorList>
            <person name="Gilroy R."/>
        </authorList>
    </citation>
    <scope>NUCLEOTIDE SEQUENCE</scope>
    <source>
        <strain evidence="9">CHK191-8634</strain>
    </source>
</reference>
<organism evidence="9 10">
    <name type="scientific">Candidatus Ventrousia excrementavium</name>
    <dbReference type="NCBI Taxonomy" id="2840961"/>
    <lineage>
        <taxon>Bacteria</taxon>
        <taxon>Bacillati</taxon>
        <taxon>Bacillota</taxon>
        <taxon>Clostridia</taxon>
        <taxon>Eubacteriales</taxon>
        <taxon>Clostridiaceae</taxon>
        <taxon>Clostridiaceae incertae sedis</taxon>
        <taxon>Candidatus Ventrousia</taxon>
    </lineage>
</organism>
<dbReference type="PROSITE" id="PS50928">
    <property type="entry name" value="ABC_TM1"/>
    <property type="match status" value="1"/>
</dbReference>
<reference evidence="9" key="2">
    <citation type="journal article" date="2021" name="PeerJ">
        <title>Extensive microbial diversity within the chicken gut microbiome revealed by metagenomics and culture.</title>
        <authorList>
            <person name="Gilroy R."/>
            <person name="Ravi A."/>
            <person name="Getino M."/>
            <person name="Pursley I."/>
            <person name="Horton D.L."/>
            <person name="Alikhan N.F."/>
            <person name="Baker D."/>
            <person name="Gharbi K."/>
            <person name="Hall N."/>
            <person name="Watson M."/>
            <person name="Adriaenssens E.M."/>
            <person name="Foster-Nyarko E."/>
            <person name="Jarju S."/>
            <person name="Secka A."/>
            <person name="Antonio M."/>
            <person name="Oren A."/>
            <person name="Chaudhuri R.R."/>
            <person name="La Ragione R."/>
            <person name="Hildebrand F."/>
            <person name="Pallen M.J."/>
        </authorList>
    </citation>
    <scope>NUCLEOTIDE SEQUENCE</scope>
    <source>
        <strain evidence="9">CHK191-8634</strain>
    </source>
</reference>
<evidence type="ECO:0000256" key="3">
    <source>
        <dbReference type="ARBA" id="ARBA00022475"/>
    </source>
</evidence>
<feature type="transmembrane region" description="Helical" evidence="7">
    <location>
        <begin position="170"/>
        <end position="187"/>
    </location>
</feature>
<evidence type="ECO:0000256" key="2">
    <source>
        <dbReference type="ARBA" id="ARBA00022448"/>
    </source>
</evidence>
<keyword evidence="3" id="KW-1003">Cell membrane</keyword>
<proteinExistence type="inferred from homology"/>
<protein>
    <submittedName>
        <fullName evidence="9">ABC transporter permease</fullName>
    </submittedName>
</protein>
<dbReference type="Pfam" id="PF19300">
    <property type="entry name" value="BPD_transp_1_N"/>
    <property type="match status" value="1"/>
</dbReference>
<comment type="caution">
    <text evidence="9">The sequence shown here is derived from an EMBL/GenBank/DDBJ whole genome shotgun (WGS) entry which is preliminary data.</text>
</comment>